<evidence type="ECO:0000256" key="1">
    <source>
        <dbReference type="ARBA" id="ARBA00004776"/>
    </source>
</evidence>
<proteinExistence type="inferred from homology"/>
<dbReference type="EMBL" id="JAOQJV010000013">
    <property type="protein sequence ID" value="MCU6700519.1"/>
    <property type="molecule type" value="Genomic_DNA"/>
</dbReference>
<protein>
    <submittedName>
        <fullName evidence="6">Glycosyltransferase</fullName>
        <ecNumber evidence="6">2.4.-.-</ecNumber>
    </submittedName>
</protein>
<sequence length="291" mass="33398">MIAFVILHYRAADMTRKCVERIKALEGDKKIVIVDNASPNGTGQELLDEYAEDSEIKVILNPENSGFAKGNNMGVRWVQENVPADFVVVLNNDVEILQKDFCPKVEAIYRRHSFDVLGPDIISVFSGIHQNPKSLHGYSLESVRKKREKVARTKNPILLLLSSGEKNSPAIWKRVQRRRRAKQCIDSSIPTEGSVLHGSCVIFSKRYLKKHPEPFYPKTYMYFEMEILDWLCRKDKSVVRYDPSIEVLHYQYVSSKQEYRSIVKRSKFVIDCLLDSLTAAEELILESEAEA</sequence>
<feature type="domain" description="Glycosyltransferase 2-like" evidence="5">
    <location>
        <begin position="5"/>
        <end position="141"/>
    </location>
</feature>
<accession>A0ABT2S7E5</accession>
<evidence type="ECO:0000256" key="3">
    <source>
        <dbReference type="ARBA" id="ARBA00022676"/>
    </source>
</evidence>
<dbReference type="Gene3D" id="3.90.550.10">
    <property type="entry name" value="Spore Coat Polysaccharide Biosynthesis Protein SpsA, Chain A"/>
    <property type="match status" value="1"/>
</dbReference>
<keyword evidence="7" id="KW-1185">Reference proteome</keyword>
<evidence type="ECO:0000256" key="4">
    <source>
        <dbReference type="ARBA" id="ARBA00022679"/>
    </source>
</evidence>
<keyword evidence="4 6" id="KW-0808">Transferase</keyword>
<gene>
    <name evidence="6" type="ORF">OCV65_09800</name>
</gene>
<comment type="similarity">
    <text evidence="2">Belongs to the glycosyltransferase 2 family.</text>
</comment>
<dbReference type="PANTHER" id="PTHR43179:SF12">
    <property type="entry name" value="GALACTOFURANOSYLTRANSFERASE GLFT2"/>
    <property type="match status" value="1"/>
</dbReference>
<dbReference type="GO" id="GO:0016757">
    <property type="term" value="F:glycosyltransferase activity"/>
    <property type="evidence" value="ECO:0007669"/>
    <property type="project" value="UniProtKB-KW"/>
</dbReference>
<evidence type="ECO:0000313" key="6">
    <source>
        <dbReference type="EMBL" id="MCU6700519.1"/>
    </source>
</evidence>
<dbReference type="SUPFAM" id="SSF53448">
    <property type="entry name" value="Nucleotide-diphospho-sugar transferases"/>
    <property type="match status" value="1"/>
</dbReference>
<dbReference type="InterPro" id="IPR001173">
    <property type="entry name" value="Glyco_trans_2-like"/>
</dbReference>
<dbReference type="Proteomes" id="UP001207605">
    <property type="component" value="Unassembled WGS sequence"/>
</dbReference>
<keyword evidence="3 6" id="KW-0328">Glycosyltransferase</keyword>
<evidence type="ECO:0000259" key="5">
    <source>
        <dbReference type="Pfam" id="PF00535"/>
    </source>
</evidence>
<evidence type="ECO:0000313" key="7">
    <source>
        <dbReference type="Proteomes" id="UP001207605"/>
    </source>
</evidence>
<organism evidence="6 7">
    <name type="scientific">Dorea ammoniilytica</name>
    <dbReference type="NCBI Taxonomy" id="2981788"/>
    <lineage>
        <taxon>Bacteria</taxon>
        <taxon>Bacillati</taxon>
        <taxon>Bacillota</taxon>
        <taxon>Clostridia</taxon>
        <taxon>Lachnospirales</taxon>
        <taxon>Lachnospiraceae</taxon>
        <taxon>Dorea</taxon>
    </lineage>
</organism>
<comment type="caution">
    <text evidence="6">The sequence shown here is derived from an EMBL/GenBank/DDBJ whole genome shotgun (WGS) entry which is preliminary data.</text>
</comment>
<comment type="pathway">
    <text evidence="1">Cell wall biogenesis; cell wall polysaccharide biosynthesis.</text>
</comment>
<reference evidence="6 7" key="1">
    <citation type="journal article" date="2021" name="ISME Commun">
        <title>Automated analysis of genomic sequences facilitates high-throughput and comprehensive description of bacteria.</title>
        <authorList>
            <person name="Hitch T.C.A."/>
        </authorList>
    </citation>
    <scope>NUCLEOTIDE SEQUENCE [LARGE SCALE GENOMIC DNA]</scope>
    <source>
        <strain evidence="6 7">Sanger_02</strain>
    </source>
</reference>
<dbReference type="RefSeq" id="WP_262581874.1">
    <property type="nucleotide sequence ID" value="NZ_JAOQJV010000013.1"/>
</dbReference>
<dbReference type="Pfam" id="PF00535">
    <property type="entry name" value="Glycos_transf_2"/>
    <property type="match status" value="1"/>
</dbReference>
<dbReference type="EC" id="2.4.-.-" evidence="6"/>
<name>A0ABT2S7E5_9FIRM</name>
<dbReference type="PANTHER" id="PTHR43179">
    <property type="entry name" value="RHAMNOSYLTRANSFERASE WBBL"/>
    <property type="match status" value="1"/>
</dbReference>
<dbReference type="InterPro" id="IPR029044">
    <property type="entry name" value="Nucleotide-diphossugar_trans"/>
</dbReference>
<evidence type="ECO:0000256" key="2">
    <source>
        <dbReference type="ARBA" id="ARBA00006739"/>
    </source>
</evidence>